<evidence type="ECO:0000313" key="4">
    <source>
        <dbReference type="Proteomes" id="UP000307362"/>
    </source>
</evidence>
<dbReference type="EMBL" id="PPSX01000011">
    <property type="protein sequence ID" value="RZQ54580.1"/>
    <property type="molecule type" value="Genomic_DNA"/>
</dbReference>
<name>A0A4Q7IRC3_9GAMM</name>
<accession>A0A4Q7IRC3</accession>
<reference evidence="2 4" key="1">
    <citation type="submission" date="2017-12" db="EMBL/GenBank/DDBJ databases">
        <authorList>
            <person name="Paulsen S."/>
            <person name="Gram L.K."/>
        </authorList>
    </citation>
    <scope>NUCLEOTIDE SEQUENCE [LARGE SCALE GENOMIC DNA]</scope>
    <source>
        <strain evidence="2 4">S1189</strain>
    </source>
</reference>
<dbReference type="OrthoDB" id="9807797at2"/>
<dbReference type="EMBL" id="PNCM01000024">
    <property type="protein sequence ID" value="TMP79982.1"/>
    <property type="molecule type" value="Genomic_DNA"/>
</dbReference>
<reference evidence="4" key="3">
    <citation type="submission" date="2019-06" db="EMBL/GenBank/DDBJ databases">
        <title>Co-occurence of chitin degradation, pigmentation and bioactivity in marine Pseudoalteromonas.</title>
        <authorList>
            <person name="Sonnenschein E.C."/>
            <person name="Bech P.K."/>
        </authorList>
    </citation>
    <scope>NUCLEOTIDE SEQUENCE [LARGE SCALE GENOMIC DNA]</scope>
    <source>
        <strain evidence="4">S1189</strain>
    </source>
</reference>
<dbReference type="AlphaFoldDB" id="A0A4Q7IRC3"/>
<evidence type="ECO:0000313" key="3">
    <source>
        <dbReference type="Proteomes" id="UP000291338"/>
    </source>
</evidence>
<gene>
    <name evidence="1" type="ORF">C1E23_02805</name>
    <name evidence="2" type="ORF">CWB73_12330</name>
</gene>
<reference evidence="1 3" key="2">
    <citation type="submission" date="2018-01" db="EMBL/GenBank/DDBJ databases">
        <title>Co-occurrence of chitin degradation, pigmentation and bioactivity in marine Pseudoalteromonas.</title>
        <authorList>
            <person name="Paulsen S."/>
            <person name="Gram L."/>
            <person name="Machado H."/>
        </authorList>
    </citation>
    <scope>NUCLEOTIDE SEQUENCE [LARGE SCALE GENOMIC DNA]</scope>
    <source>
        <strain evidence="1 3">S3898</strain>
    </source>
</reference>
<dbReference type="Proteomes" id="UP000307362">
    <property type="component" value="Unassembled WGS sequence"/>
</dbReference>
<evidence type="ECO:0000313" key="1">
    <source>
        <dbReference type="EMBL" id="RZQ54580.1"/>
    </source>
</evidence>
<evidence type="ECO:0000313" key="2">
    <source>
        <dbReference type="EMBL" id="TMP79982.1"/>
    </source>
</evidence>
<dbReference type="RefSeq" id="WP_130254116.1">
    <property type="nucleotide sequence ID" value="NZ_PNCM01000024.1"/>
</dbReference>
<dbReference type="Proteomes" id="UP000291338">
    <property type="component" value="Unassembled WGS sequence"/>
</dbReference>
<organism evidence="1 3">
    <name type="scientific">Pseudoalteromonas phenolica</name>
    <dbReference type="NCBI Taxonomy" id="161398"/>
    <lineage>
        <taxon>Bacteria</taxon>
        <taxon>Pseudomonadati</taxon>
        <taxon>Pseudomonadota</taxon>
        <taxon>Gammaproteobacteria</taxon>
        <taxon>Alteromonadales</taxon>
        <taxon>Pseudoalteromonadaceae</taxon>
        <taxon>Pseudoalteromonas</taxon>
    </lineage>
</organism>
<comment type="caution">
    <text evidence="1">The sequence shown here is derived from an EMBL/GenBank/DDBJ whole genome shotgun (WGS) entry which is preliminary data.</text>
</comment>
<proteinExistence type="predicted"/>
<protein>
    <submittedName>
        <fullName evidence="1">Uncharacterized protein</fullName>
    </submittedName>
</protein>
<reference evidence="2" key="4">
    <citation type="submission" date="2019-09" db="EMBL/GenBank/DDBJ databases">
        <title>Co-occurence of chitin degradation, pigmentation and bioactivity in marine Pseudoalteromonas.</title>
        <authorList>
            <person name="Sonnenschein E.C."/>
            <person name="Bech P.K."/>
        </authorList>
    </citation>
    <scope>NUCLEOTIDE SEQUENCE</scope>
    <source>
        <strain evidence="2">S1189</strain>
    </source>
</reference>
<sequence length="61" mass="6636">MKLNKIKKQQLKNLSQSKMNNEQTAAVAGGTYTNPALSCMSCLTDCPLYRCSAFSKAVMAC</sequence>